<evidence type="ECO:0000313" key="5">
    <source>
        <dbReference type="EMBL" id="KAF2844398.1"/>
    </source>
</evidence>
<evidence type="ECO:0000256" key="4">
    <source>
        <dbReference type="SAM" id="MobiDB-lite"/>
    </source>
</evidence>
<feature type="region of interest" description="Disordered" evidence="4">
    <location>
        <begin position="182"/>
        <end position="244"/>
    </location>
</feature>
<dbReference type="SMART" id="SM00248">
    <property type="entry name" value="ANK"/>
    <property type="match status" value="3"/>
</dbReference>
<evidence type="ECO:0000313" key="6">
    <source>
        <dbReference type="Proteomes" id="UP000799423"/>
    </source>
</evidence>
<gene>
    <name evidence="5" type="ORF">T440DRAFT_484218</name>
</gene>
<keyword evidence="1" id="KW-0677">Repeat</keyword>
<evidence type="ECO:0000256" key="1">
    <source>
        <dbReference type="ARBA" id="ARBA00022737"/>
    </source>
</evidence>
<dbReference type="SUPFAM" id="SSF57959">
    <property type="entry name" value="Leucine zipper domain"/>
    <property type="match status" value="1"/>
</dbReference>
<dbReference type="Gene3D" id="1.25.40.20">
    <property type="entry name" value="Ankyrin repeat-containing domain"/>
    <property type="match status" value="1"/>
</dbReference>
<evidence type="ECO:0000256" key="2">
    <source>
        <dbReference type="ARBA" id="ARBA00023043"/>
    </source>
</evidence>
<dbReference type="AlphaFoldDB" id="A0A6A7AQB9"/>
<dbReference type="PANTHER" id="PTHR24124">
    <property type="entry name" value="ANKYRIN REPEAT FAMILY A"/>
    <property type="match status" value="1"/>
</dbReference>
<dbReference type="Proteomes" id="UP000799423">
    <property type="component" value="Unassembled WGS sequence"/>
</dbReference>
<dbReference type="SUPFAM" id="SSF48403">
    <property type="entry name" value="Ankyrin repeat"/>
    <property type="match status" value="1"/>
</dbReference>
<dbReference type="PROSITE" id="PS50297">
    <property type="entry name" value="ANK_REP_REGION"/>
    <property type="match status" value="2"/>
</dbReference>
<dbReference type="InterPro" id="IPR002110">
    <property type="entry name" value="Ankyrin_rpt"/>
</dbReference>
<dbReference type="PANTHER" id="PTHR24124:SF14">
    <property type="entry name" value="CHROMOSOME UNDETERMINED SCAFFOLD_25, WHOLE GENOME SHOTGUN SEQUENCE"/>
    <property type="match status" value="1"/>
</dbReference>
<dbReference type="GO" id="GO:0003700">
    <property type="term" value="F:DNA-binding transcription factor activity"/>
    <property type="evidence" value="ECO:0007669"/>
    <property type="project" value="InterPro"/>
</dbReference>
<dbReference type="Gene3D" id="1.20.5.170">
    <property type="match status" value="1"/>
</dbReference>
<name>A0A6A7AQB9_9PLEO</name>
<feature type="repeat" description="ANK" evidence="3">
    <location>
        <begin position="312"/>
        <end position="335"/>
    </location>
</feature>
<feature type="repeat" description="ANK" evidence="3">
    <location>
        <begin position="279"/>
        <end position="311"/>
    </location>
</feature>
<dbReference type="GO" id="GO:0005634">
    <property type="term" value="C:nucleus"/>
    <property type="evidence" value="ECO:0007669"/>
    <property type="project" value="TreeGrafter"/>
</dbReference>
<dbReference type="CDD" id="cd14688">
    <property type="entry name" value="bZIP_YAP"/>
    <property type="match status" value="1"/>
</dbReference>
<accession>A0A6A7AQB9</accession>
<dbReference type="PROSITE" id="PS50088">
    <property type="entry name" value="ANK_REPEAT"/>
    <property type="match status" value="2"/>
</dbReference>
<proteinExistence type="predicted"/>
<dbReference type="InterPro" id="IPR046347">
    <property type="entry name" value="bZIP_sf"/>
</dbReference>
<evidence type="ECO:0000256" key="3">
    <source>
        <dbReference type="PROSITE-ProRule" id="PRU00023"/>
    </source>
</evidence>
<feature type="compositionally biased region" description="Polar residues" evidence="4">
    <location>
        <begin position="213"/>
        <end position="236"/>
    </location>
</feature>
<keyword evidence="2 3" id="KW-0040">ANK repeat</keyword>
<organism evidence="5 6">
    <name type="scientific">Plenodomus tracheiphilus IPT5</name>
    <dbReference type="NCBI Taxonomy" id="1408161"/>
    <lineage>
        <taxon>Eukaryota</taxon>
        <taxon>Fungi</taxon>
        <taxon>Dikarya</taxon>
        <taxon>Ascomycota</taxon>
        <taxon>Pezizomycotina</taxon>
        <taxon>Dothideomycetes</taxon>
        <taxon>Pleosporomycetidae</taxon>
        <taxon>Pleosporales</taxon>
        <taxon>Pleosporineae</taxon>
        <taxon>Leptosphaeriaceae</taxon>
        <taxon>Plenodomus</taxon>
    </lineage>
</organism>
<protein>
    <submittedName>
        <fullName evidence="5">Uncharacterized protein</fullName>
    </submittedName>
</protein>
<dbReference type="Pfam" id="PF12796">
    <property type="entry name" value="Ank_2"/>
    <property type="match status" value="1"/>
</dbReference>
<dbReference type="EMBL" id="MU006383">
    <property type="protein sequence ID" value="KAF2844398.1"/>
    <property type="molecule type" value="Genomic_DNA"/>
</dbReference>
<keyword evidence="6" id="KW-1185">Reference proteome</keyword>
<feature type="compositionally biased region" description="Polar residues" evidence="4">
    <location>
        <begin position="182"/>
        <end position="206"/>
    </location>
</feature>
<reference evidence="5" key="1">
    <citation type="submission" date="2020-01" db="EMBL/GenBank/DDBJ databases">
        <authorList>
            <consortium name="DOE Joint Genome Institute"/>
            <person name="Haridas S."/>
            <person name="Albert R."/>
            <person name="Binder M."/>
            <person name="Bloem J."/>
            <person name="Labutti K."/>
            <person name="Salamov A."/>
            <person name="Andreopoulos B."/>
            <person name="Baker S.E."/>
            <person name="Barry K."/>
            <person name="Bills G."/>
            <person name="Bluhm B.H."/>
            <person name="Cannon C."/>
            <person name="Castanera R."/>
            <person name="Culley D.E."/>
            <person name="Daum C."/>
            <person name="Ezra D."/>
            <person name="Gonzalez J.B."/>
            <person name="Henrissat B."/>
            <person name="Kuo A."/>
            <person name="Liang C."/>
            <person name="Lipzen A."/>
            <person name="Lutzoni F."/>
            <person name="Magnuson J."/>
            <person name="Mondo S."/>
            <person name="Nolan M."/>
            <person name="Ohm R."/>
            <person name="Pangilinan J."/>
            <person name="Park H.-J."/>
            <person name="Ramirez L."/>
            <person name="Alfaro M."/>
            <person name="Sun H."/>
            <person name="Tritt A."/>
            <person name="Yoshinaga Y."/>
            <person name="Zwiers L.-H."/>
            <person name="Turgeon B.G."/>
            <person name="Goodwin S.B."/>
            <person name="Spatafora J.W."/>
            <person name="Crous P.W."/>
            <person name="Grigoriev I.V."/>
        </authorList>
    </citation>
    <scope>NUCLEOTIDE SEQUENCE</scope>
    <source>
        <strain evidence="5">IPT5</strain>
    </source>
</reference>
<dbReference type="InterPro" id="IPR036770">
    <property type="entry name" value="Ankyrin_rpt-contain_sf"/>
</dbReference>
<dbReference type="OrthoDB" id="3945980at2759"/>
<sequence length="335" mass="37069">MVPASHGRILVEEWQQTVSAQRRLQNRVAQRMFRERKARKAQTPEDRILDLPVDPYHETTPGHYPPPAQQENREFNYPLDDSSIAEYNQIIAALSSEAPSANIGNTEGHQMTQLHSSNWYSPMGMGSGMMDIYAQSSSIPPPTSHVNVHSLGGLMGVNHARVWPPQEHSQEQDQHQAYFTPTQSNVSGANSPRTTIEASQGSTSFSKQHHSGSRPQSAHITTSLQHRPSTGSSGRTSVEDPNLEPLDPLLHVAIRSRSREVIRVLFRRGVVNIDDRDAGRRTALHLAAELGDESLIGLLLGQGADSQLQDSRGRLAVYYAVENGHHEIVELLLDA</sequence>